<dbReference type="PROSITE" id="PS50405">
    <property type="entry name" value="GST_CTER"/>
    <property type="match status" value="1"/>
</dbReference>
<organism evidence="4 5">
    <name type="scientific">Azospirillum griseum</name>
    <dbReference type="NCBI Taxonomy" id="2496639"/>
    <lineage>
        <taxon>Bacteria</taxon>
        <taxon>Pseudomonadati</taxon>
        <taxon>Pseudomonadota</taxon>
        <taxon>Alphaproteobacteria</taxon>
        <taxon>Rhodospirillales</taxon>
        <taxon>Azospirillaceae</taxon>
        <taxon>Azospirillum</taxon>
    </lineage>
</organism>
<dbReference type="GO" id="GO:0016740">
    <property type="term" value="F:transferase activity"/>
    <property type="evidence" value="ECO:0007669"/>
    <property type="project" value="UniProtKB-KW"/>
</dbReference>
<evidence type="ECO:0000313" key="4">
    <source>
        <dbReference type="EMBL" id="RTR21010.1"/>
    </source>
</evidence>
<dbReference type="Gene3D" id="3.40.30.10">
    <property type="entry name" value="Glutaredoxin"/>
    <property type="match status" value="1"/>
</dbReference>
<dbReference type="SUPFAM" id="SSF52833">
    <property type="entry name" value="Thioredoxin-like"/>
    <property type="match status" value="1"/>
</dbReference>
<evidence type="ECO:0000256" key="1">
    <source>
        <dbReference type="RuleBase" id="RU003494"/>
    </source>
</evidence>
<dbReference type="OrthoDB" id="9810080at2"/>
<dbReference type="InterPro" id="IPR036282">
    <property type="entry name" value="Glutathione-S-Trfase_C_sf"/>
</dbReference>
<feature type="domain" description="GST C-terminal" evidence="3">
    <location>
        <begin position="87"/>
        <end position="208"/>
    </location>
</feature>
<comment type="similarity">
    <text evidence="1">Belongs to the GST superfamily.</text>
</comment>
<comment type="caution">
    <text evidence="4">The sequence shown here is derived from an EMBL/GenBank/DDBJ whole genome shotgun (WGS) entry which is preliminary data.</text>
</comment>
<proteinExistence type="inferred from homology"/>
<dbReference type="Proteomes" id="UP000277007">
    <property type="component" value="Unassembled WGS sequence"/>
</dbReference>
<gene>
    <name evidence="4" type="ORF">EJ903_09700</name>
</gene>
<keyword evidence="4" id="KW-0808">Transferase</keyword>
<dbReference type="InterPro" id="IPR040079">
    <property type="entry name" value="Glutathione_S-Trfase"/>
</dbReference>
<dbReference type="SFLD" id="SFLDG00358">
    <property type="entry name" value="Main_(cytGST)"/>
    <property type="match status" value="1"/>
</dbReference>
<evidence type="ECO:0000259" key="2">
    <source>
        <dbReference type="PROSITE" id="PS50404"/>
    </source>
</evidence>
<keyword evidence="5" id="KW-1185">Reference proteome</keyword>
<evidence type="ECO:0000259" key="3">
    <source>
        <dbReference type="PROSITE" id="PS50405"/>
    </source>
</evidence>
<dbReference type="InterPro" id="IPR036249">
    <property type="entry name" value="Thioredoxin-like_sf"/>
</dbReference>
<sequence>MLLYQRPTSGHSYKARLLLSFLGIDYESVVITAKDGRNQVEDRYYDLNPRGQIPTLEDDGVVLWGSTAILVYLARRYDPSKSWLPEEPAQQAAVMQWMELAQNEVNGLFLSRAIQRFNYAGDLVAAQKAGNKALDILERRLSGNDWLAGRGPTIGDIACFPYAAVAHDNGFDLAARPAVRAWFSRIHRLPGFVPMPGMQELPSEGSVP</sequence>
<dbReference type="PANTHER" id="PTHR44051:SF2">
    <property type="entry name" value="HYPOTHETICAL GLUTATHIONE S-TRANSFERASE LIKE PROTEIN"/>
    <property type="match status" value="1"/>
</dbReference>
<dbReference type="SFLD" id="SFLDS00019">
    <property type="entry name" value="Glutathione_Transferase_(cytos"/>
    <property type="match status" value="1"/>
</dbReference>
<dbReference type="RefSeq" id="WP_126614572.1">
    <property type="nucleotide sequence ID" value="NZ_JBHUCY010000029.1"/>
</dbReference>
<dbReference type="PROSITE" id="PS51354">
    <property type="entry name" value="GLUTAREDOXIN_2"/>
    <property type="match status" value="1"/>
</dbReference>
<name>A0A431VIW8_9PROT</name>
<dbReference type="EMBL" id="RXMA01000007">
    <property type="protein sequence ID" value="RTR21010.1"/>
    <property type="molecule type" value="Genomic_DNA"/>
</dbReference>
<dbReference type="InterPro" id="IPR004045">
    <property type="entry name" value="Glutathione_S-Trfase_N"/>
</dbReference>
<dbReference type="InterPro" id="IPR004046">
    <property type="entry name" value="GST_C"/>
</dbReference>
<dbReference type="Pfam" id="PF00043">
    <property type="entry name" value="GST_C"/>
    <property type="match status" value="1"/>
</dbReference>
<protein>
    <submittedName>
        <fullName evidence="4">Glutathione S-transferase family protein</fullName>
    </submittedName>
</protein>
<dbReference type="Gene3D" id="1.20.1050.10">
    <property type="match status" value="1"/>
</dbReference>
<reference evidence="4 5" key="1">
    <citation type="submission" date="2018-12" db="EMBL/GenBank/DDBJ databases">
        <authorList>
            <person name="Yang Y."/>
        </authorList>
    </citation>
    <scope>NUCLEOTIDE SEQUENCE [LARGE SCALE GENOMIC DNA]</scope>
    <source>
        <strain evidence="4 5">L-25-5w-1</strain>
    </source>
</reference>
<dbReference type="AlphaFoldDB" id="A0A431VIW8"/>
<evidence type="ECO:0000313" key="5">
    <source>
        <dbReference type="Proteomes" id="UP000277007"/>
    </source>
</evidence>
<dbReference type="Pfam" id="PF02798">
    <property type="entry name" value="GST_N"/>
    <property type="match status" value="1"/>
</dbReference>
<accession>A0A431VIW8</accession>
<dbReference type="PANTHER" id="PTHR44051">
    <property type="entry name" value="GLUTATHIONE S-TRANSFERASE-RELATED"/>
    <property type="match status" value="1"/>
</dbReference>
<dbReference type="InterPro" id="IPR010987">
    <property type="entry name" value="Glutathione-S-Trfase_C-like"/>
</dbReference>
<dbReference type="SUPFAM" id="SSF47616">
    <property type="entry name" value="GST C-terminal domain-like"/>
    <property type="match status" value="1"/>
</dbReference>
<feature type="domain" description="GST N-terminal" evidence="2">
    <location>
        <begin position="1"/>
        <end position="81"/>
    </location>
</feature>
<dbReference type="PROSITE" id="PS50404">
    <property type="entry name" value="GST_NTER"/>
    <property type="match status" value="1"/>
</dbReference>